<gene>
    <name evidence="2" type="ORF">U27_06384</name>
</gene>
<feature type="transmembrane region" description="Helical" evidence="1">
    <location>
        <begin position="214"/>
        <end position="232"/>
    </location>
</feature>
<reference evidence="2" key="1">
    <citation type="journal article" date="2015" name="PeerJ">
        <title>First genomic representation of candidate bacterial phylum KSB3 points to enhanced environmental sensing as a trigger of wastewater bulking.</title>
        <authorList>
            <person name="Sekiguchi Y."/>
            <person name="Ohashi A."/>
            <person name="Parks D.H."/>
            <person name="Yamauchi T."/>
            <person name="Tyson G.W."/>
            <person name="Hugenholtz P."/>
        </authorList>
    </citation>
    <scope>NUCLEOTIDE SEQUENCE [LARGE SCALE GENOMIC DNA]</scope>
</reference>
<dbReference type="AlphaFoldDB" id="A0A081C495"/>
<dbReference type="Proteomes" id="UP000030661">
    <property type="component" value="Unassembled WGS sequence"/>
</dbReference>
<proteinExistence type="predicted"/>
<sequence length="274" mass="30908">MIRFKKLQSHGISGSRCTKFFIRVACIFGIVVSFFMGNTITLSEVTSSPSQETASSQAYVDPALIQAAQEQAKDSMREAWRQGAENKVQPVNTLVGPDGTVVMTQNAPKQIVTYPDGSLGLSRSQTMITVIQQPTPLPITTIVPQDSRIQTIVNGIDHIETKAILPEHLVVDQLDAIKEIADNGTLIAQQRFVVEQYKINSDAQLEWLRITKSFVLWGFLFSIPFILTFYWITRNIAVGWRNWQKEVLEFKQRELESAERITMGDQHHVSSKEK</sequence>
<evidence type="ECO:0000313" key="3">
    <source>
        <dbReference type="Proteomes" id="UP000030661"/>
    </source>
</evidence>
<evidence type="ECO:0000313" key="2">
    <source>
        <dbReference type="EMBL" id="GAK59400.1"/>
    </source>
</evidence>
<keyword evidence="1" id="KW-0472">Membrane</keyword>
<organism evidence="2">
    <name type="scientific">Vecturithrix granuli</name>
    <dbReference type="NCBI Taxonomy" id="1499967"/>
    <lineage>
        <taxon>Bacteria</taxon>
        <taxon>Candidatus Moduliflexota</taxon>
        <taxon>Candidatus Vecturitrichia</taxon>
        <taxon>Candidatus Vecturitrichales</taxon>
        <taxon>Candidatus Vecturitrichaceae</taxon>
        <taxon>Candidatus Vecturithrix</taxon>
    </lineage>
</organism>
<dbReference type="EMBL" id="DF820470">
    <property type="protein sequence ID" value="GAK59400.1"/>
    <property type="molecule type" value="Genomic_DNA"/>
</dbReference>
<name>A0A081C495_VECG1</name>
<keyword evidence="3" id="KW-1185">Reference proteome</keyword>
<keyword evidence="1" id="KW-1133">Transmembrane helix</keyword>
<evidence type="ECO:0000256" key="1">
    <source>
        <dbReference type="SAM" id="Phobius"/>
    </source>
</evidence>
<dbReference type="HOGENOM" id="CLU_1014349_0_0_0"/>
<keyword evidence="1" id="KW-0812">Transmembrane</keyword>
<protein>
    <submittedName>
        <fullName evidence="2">Uncharacterized protein</fullName>
    </submittedName>
</protein>
<accession>A0A081C495</accession>
<feature type="transmembrane region" description="Helical" evidence="1">
    <location>
        <begin position="20"/>
        <end position="40"/>
    </location>
</feature>